<protein>
    <submittedName>
        <fullName evidence="2">Uncharacterized protein</fullName>
    </submittedName>
</protein>
<dbReference type="AlphaFoldDB" id="A0A5B7K1P0"/>
<gene>
    <name evidence="2" type="ORF">E2C01_096415</name>
</gene>
<organism evidence="2 3">
    <name type="scientific">Portunus trituberculatus</name>
    <name type="common">Swimming crab</name>
    <name type="synonym">Neptunus trituberculatus</name>
    <dbReference type="NCBI Taxonomy" id="210409"/>
    <lineage>
        <taxon>Eukaryota</taxon>
        <taxon>Metazoa</taxon>
        <taxon>Ecdysozoa</taxon>
        <taxon>Arthropoda</taxon>
        <taxon>Crustacea</taxon>
        <taxon>Multicrustacea</taxon>
        <taxon>Malacostraca</taxon>
        <taxon>Eumalacostraca</taxon>
        <taxon>Eucarida</taxon>
        <taxon>Decapoda</taxon>
        <taxon>Pleocyemata</taxon>
        <taxon>Brachyura</taxon>
        <taxon>Eubrachyura</taxon>
        <taxon>Portunoidea</taxon>
        <taxon>Portunidae</taxon>
        <taxon>Portuninae</taxon>
        <taxon>Portunus</taxon>
    </lineage>
</organism>
<feature type="compositionally biased region" description="Polar residues" evidence="1">
    <location>
        <begin position="104"/>
        <end position="115"/>
    </location>
</feature>
<sequence length="137" mass="15509">MTYILPVFHAPHFSSTNILADSIPGSARFSFSCPHRVLAHSTLPLVAYKGPQRAADYTHRNKGRKKKTGGEVVVTRGWPQLTRDYSYLLSKATARHPRNARRCSASTPGDETSLQRSRRWTKCKRPKKGECRFVPEI</sequence>
<reference evidence="2 3" key="1">
    <citation type="submission" date="2019-05" db="EMBL/GenBank/DDBJ databases">
        <title>Another draft genome of Portunus trituberculatus and its Hox gene families provides insights of decapod evolution.</title>
        <authorList>
            <person name="Jeong J.-H."/>
            <person name="Song I."/>
            <person name="Kim S."/>
            <person name="Choi T."/>
            <person name="Kim D."/>
            <person name="Ryu S."/>
            <person name="Kim W."/>
        </authorList>
    </citation>
    <scope>NUCLEOTIDE SEQUENCE [LARGE SCALE GENOMIC DNA]</scope>
    <source>
        <tissue evidence="2">Muscle</tissue>
    </source>
</reference>
<name>A0A5B7K1P0_PORTR</name>
<evidence type="ECO:0000313" key="3">
    <source>
        <dbReference type="Proteomes" id="UP000324222"/>
    </source>
</evidence>
<evidence type="ECO:0000313" key="2">
    <source>
        <dbReference type="EMBL" id="MPD00910.1"/>
    </source>
</evidence>
<proteinExistence type="predicted"/>
<accession>A0A5B7K1P0</accession>
<evidence type="ECO:0000256" key="1">
    <source>
        <dbReference type="SAM" id="MobiDB-lite"/>
    </source>
</evidence>
<dbReference type="EMBL" id="VSRR010124913">
    <property type="protein sequence ID" value="MPD00910.1"/>
    <property type="molecule type" value="Genomic_DNA"/>
</dbReference>
<feature type="region of interest" description="Disordered" evidence="1">
    <location>
        <begin position="97"/>
        <end position="121"/>
    </location>
</feature>
<dbReference type="Proteomes" id="UP000324222">
    <property type="component" value="Unassembled WGS sequence"/>
</dbReference>
<keyword evidence="3" id="KW-1185">Reference proteome</keyword>
<comment type="caution">
    <text evidence="2">The sequence shown here is derived from an EMBL/GenBank/DDBJ whole genome shotgun (WGS) entry which is preliminary data.</text>
</comment>